<accession>A0A645DZV4</accession>
<dbReference type="EMBL" id="VSSQ01041261">
    <property type="protein sequence ID" value="MPM94668.1"/>
    <property type="molecule type" value="Genomic_DNA"/>
</dbReference>
<proteinExistence type="predicted"/>
<evidence type="ECO:0000313" key="1">
    <source>
        <dbReference type="EMBL" id="MPM94668.1"/>
    </source>
</evidence>
<reference evidence="1" key="1">
    <citation type="submission" date="2019-08" db="EMBL/GenBank/DDBJ databases">
        <authorList>
            <person name="Kucharzyk K."/>
            <person name="Murdoch R.W."/>
            <person name="Higgins S."/>
            <person name="Loffler F."/>
        </authorList>
    </citation>
    <scope>NUCLEOTIDE SEQUENCE</scope>
</reference>
<sequence length="117" mass="13620">MIFHAFRIIQIIPDVEHQRTGSHRRVKYAEQFLILLPDYSDPCHHIRNFMGRVKFSGFLPCFGGKLTDQKFIGIPDNIAVMSKHINAVEFFQYFSDGDVTLLIVCTQFFGFKIHIIE</sequence>
<organism evidence="1">
    <name type="scientific">bioreactor metagenome</name>
    <dbReference type="NCBI Taxonomy" id="1076179"/>
    <lineage>
        <taxon>unclassified sequences</taxon>
        <taxon>metagenomes</taxon>
        <taxon>ecological metagenomes</taxon>
    </lineage>
</organism>
<dbReference type="AlphaFoldDB" id="A0A645DZV4"/>
<protein>
    <submittedName>
        <fullName evidence="1">Uncharacterized protein</fullName>
    </submittedName>
</protein>
<gene>
    <name evidence="1" type="ORF">SDC9_141816</name>
</gene>
<name>A0A645DZV4_9ZZZZ</name>
<comment type="caution">
    <text evidence="1">The sequence shown here is derived from an EMBL/GenBank/DDBJ whole genome shotgun (WGS) entry which is preliminary data.</text>
</comment>